<evidence type="ECO:0000313" key="3">
    <source>
        <dbReference type="Proteomes" id="UP001160550"/>
    </source>
</evidence>
<feature type="chain" id="PRO_5046351349" evidence="1">
    <location>
        <begin position="22"/>
        <end position="343"/>
    </location>
</feature>
<reference evidence="2" key="1">
    <citation type="journal article" date="2007" name="Int. J. Syst. Evol. Microbiol.">
        <title>Luteimonas composti sp. nov., a moderately thermophilic bacterium isolated from food waste.</title>
        <authorList>
            <person name="Young C.C."/>
            <person name="Kampfer P."/>
            <person name="Chen W.M."/>
            <person name="Yen W.S."/>
            <person name="Arun A.B."/>
            <person name="Lai W.A."/>
            <person name="Shen F.T."/>
            <person name="Rekha P.D."/>
            <person name="Lin K.Y."/>
            <person name="Chou J.H."/>
        </authorList>
    </citation>
    <scope>NUCLEOTIDE SEQUENCE</scope>
    <source>
        <strain evidence="2">CC-YY355</strain>
    </source>
</reference>
<dbReference type="Proteomes" id="UP001160550">
    <property type="component" value="Unassembled WGS sequence"/>
</dbReference>
<evidence type="ECO:0000313" key="2">
    <source>
        <dbReference type="EMBL" id="MDH7453129.1"/>
    </source>
</evidence>
<dbReference type="Pfam" id="PF01963">
    <property type="entry name" value="TraB_PrgY_gumN"/>
    <property type="match status" value="1"/>
</dbReference>
<dbReference type="CDD" id="cd14788">
    <property type="entry name" value="GumN"/>
    <property type="match status" value="1"/>
</dbReference>
<keyword evidence="3" id="KW-1185">Reference proteome</keyword>
<feature type="signal peptide" evidence="1">
    <location>
        <begin position="1"/>
        <end position="21"/>
    </location>
</feature>
<reference evidence="2" key="2">
    <citation type="submission" date="2023-04" db="EMBL/GenBank/DDBJ databases">
        <authorList>
            <person name="Sun J.-Q."/>
        </authorList>
    </citation>
    <scope>NUCLEOTIDE SEQUENCE</scope>
    <source>
        <strain evidence="2">CC-YY355</strain>
    </source>
</reference>
<comment type="caution">
    <text evidence="2">The sequence shown here is derived from an EMBL/GenBank/DDBJ whole genome shotgun (WGS) entry which is preliminary data.</text>
</comment>
<sequence>MRYAWLAGAALWLFVSSALVAQDTGQPVDDGLGPGSAAPAIVDHETVVVSGALPGPGLWKVRKDGHTLYVLATLSPLPRRMEWESAGVESVVARAQRVLLPPSFTLDADVGVFRSLMLVPSLLKARRNPDGRRLQEVVPAGLYARWAPLKQRYIGRDGGVERWRPIFAAQELYEAAMRRSGLTLDHVVDKEVRRMAKRHDVPLRGVNFKLHVEDPKSAIREFQDTALADTDCFARTLARIETDLEAMRRRANAWATGDTASLLALPVDSQYGACIEAVTGSALARRLGVTDLGPRLETMWLDAAEEALARDAVSLAMLPLAMVTSPKGYLARLKERGYEVEAP</sequence>
<dbReference type="EMBL" id="JARYGX010000018">
    <property type="protein sequence ID" value="MDH7453129.1"/>
    <property type="molecule type" value="Genomic_DNA"/>
</dbReference>
<gene>
    <name evidence="2" type="ORF">QF205_08605</name>
</gene>
<dbReference type="InterPro" id="IPR002816">
    <property type="entry name" value="TraB/PrgY/GumN_fam"/>
</dbReference>
<accession>A0ABT6MRR2</accession>
<dbReference type="RefSeq" id="WP_280942343.1">
    <property type="nucleotide sequence ID" value="NZ_JARYGX010000018.1"/>
</dbReference>
<name>A0ABT6MRR2_9GAMM</name>
<organism evidence="2 3">
    <name type="scientific">Luteimonas composti</name>
    <dbReference type="NCBI Taxonomy" id="398257"/>
    <lineage>
        <taxon>Bacteria</taxon>
        <taxon>Pseudomonadati</taxon>
        <taxon>Pseudomonadota</taxon>
        <taxon>Gammaproteobacteria</taxon>
        <taxon>Lysobacterales</taxon>
        <taxon>Lysobacteraceae</taxon>
        <taxon>Luteimonas</taxon>
    </lineage>
</organism>
<keyword evidence="1" id="KW-0732">Signal</keyword>
<evidence type="ECO:0000256" key="1">
    <source>
        <dbReference type="SAM" id="SignalP"/>
    </source>
</evidence>
<protein>
    <submittedName>
        <fullName evidence="2">TraB/GumN family protein</fullName>
    </submittedName>
</protein>
<proteinExistence type="predicted"/>